<name>A0A6L6XNB7_9ACTN</name>
<keyword evidence="3" id="KW-1185">Reference proteome</keyword>
<accession>A0A6L6XNB7</accession>
<sequence>MNEMPPPVVAALGHRGWSAVVDQAADEALRRGSVLHLVHAAPADDEAGSRLLRSAAGYAAARLGDRVPVTATVAPMAAVPALAAIGHEAAVVVVGRPRPGSHAHPYARSASVGAACRVGAPVLSVPEDWAAEDRAATVVVGVDEPGRSAGLLATAVGAARDRAAQLVVISTSWRPPGAGSAPLTHVTDPGTAERSASVMWAALSRYDVQPDDPRVSVVVGDERPGEALLAAARDATLLVLGRHTALVPTGSHLGPVARAVLREATCPVLLAAPEPHHWVEPTVSRGHLVTEVPTG</sequence>
<proteinExistence type="predicted"/>
<reference evidence="2 3" key="1">
    <citation type="submission" date="2019-12" db="EMBL/GenBank/DDBJ databases">
        <authorList>
            <person name="Huq M.A."/>
        </authorList>
    </citation>
    <scope>NUCLEOTIDE SEQUENCE [LARGE SCALE GENOMIC DNA]</scope>
    <source>
        <strain evidence="2 3">MAH-18</strain>
    </source>
</reference>
<dbReference type="EMBL" id="WSEK01000004">
    <property type="protein sequence ID" value="MVQ48570.1"/>
    <property type="molecule type" value="Genomic_DNA"/>
</dbReference>
<dbReference type="Gene3D" id="3.40.50.12370">
    <property type="match status" value="1"/>
</dbReference>
<dbReference type="Proteomes" id="UP000473525">
    <property type="component" value="Unassembled WGS sequence"/>
</dbReference>
<dbReference type="RefSeq" id="WP_157340830.1">
    <property type="nucleotide sequence ID" value="NZ_WSEK01000004.1"/>
</dbReference>
<dbReference type="InterPro" id="IPR006016">
    <property type="entry name" value="UspA"/>
</dbReference>
<evidence type="ECO:0000313" key="3">
    <source>
        <dbReference type="Proteomes" id="UP000473525"/>
    </source>
</evidence>
<protein>
    <recommendedName>
        <fullName evidence="1">UspA domain-containing protein</fullName>
    </recommendedName>
</protein>
<organism evidence="2 3">
    <name type="scientific">Nocardioides agri</name>
    <dbReference type="NCBI Taxonomy" id="2682843"/>
    <lineage>
        <taxon>Bacteria</taxon>
        <taxon>Bacillati</taxon>
        <taxon>Actinomycetota</taxon>
        <taxon>Actinomycetes</taxon>
        <taxon>Propionibacteriales</taxon>
        <taxon>Nocardioidaceae</taxon>
        <taxon>Nocardioides</taxon>
    </lineage>
</organism>
<dbReference type="AlphaFoldDB" id="A0A6L6XNB7"/>
<evidence type="ECO:0000313" key="2">
    <source>
        <dbReference type="EMBL" id="MVQ48570.1"/>
    </source>
</evidence>
<dbReference type="Pfam" id="PF00582">
    <property type="entry name" value="Usp"/>
    <property type="match status" value="1"/>
</dbReference>
<gene>
    <name evidence="2" type="ORF">GON03_05210</name>
</gene>
<evidence type="ECO:0000259" key="1">
    <source>
        <dbReference type="Pfam" id="PF00582"/>
    </source>
</evidence>
<feature type="domain" description="UspA" evidence="1">
    <location>
        <begin position="137"/>
        <end position="270"/>
    </location>
</feature>
<comment type="caution">
    <text evidence="2">The sequence shown here is derived from an EMBL/GenBank/DDBJ whole genome shotgun (WGS) entry which is preliminary data.</text>
</comment>
<dbReference type="CDD" id="cd00293">
    <property type="entry name" value="USP-like"/>
    <property type="match status" value="1"/>
</dbReference>
<dbReference type="SUPFAM" id="SSF52402">
    <property type="entry name" value="Adenine nucleotide alpha hydrolases-like"/>
    <property type="match status" value="1"/>
</dbReference>